<evidence type="ECO:0000313" key="4">
    <source>
        <dbReference type="Proteomes" id="UP000017396"/>
    </source>
</evidence>
<dbReference type="PANTHER" id="PTHR12697:SF38">
    <property type="entry name" value="PBS LYASE HEAT DOMAIN PROTEIN REPEAT-CONTAINING PROTEIN"/>
    <property type="match status" value="1"/>
</dbReference>
<dbReference type="InterPro" id="IPR011989">
    <property type="entry name" value="ARM-like"/>
</dbReference>
<dbReference type="PANTHER" id="PTHR12697">
    <property type="entry name" value="PBS LYASE HEAT-LIKE PROTEIN"/>
    <property type="match status" value="1"/>
</dbReference>
<dbReference type="KEGG" id="glj:GKIL_4290"/>
<dbReference type="eggNOG" id="COG1413">
    <property type="taxonomic scope" value="Bacteria"/>
</dbReference>
<dbReference type="Gene3D" id="1.25.10.10">
    <property type="entry name" value="Leucine-rich Repeat Variant"/>
    <property type="match status" value="2"/>
</dbReference>
<organism evidence="3 4">
    <name type="scientific">Gloeobacter kilaueensis (strain ATCC BAA-2537 / CCAP 1431/1 / ULC 316 / JS1)</name>
    <dbReference type="NCBI Taxonomy" id="1183438"/>
    <lineage>
        <taxon>Bacteria</taxon>
        <taxon>Bacillati</taxon>
        <taxon>Cyanobacteriota</taxon>
        <taxon>Cyanophyceae</taxon>
        <taxon>Gloeobacterales</taxon>
        <taxon>Gloeobacteraceae</taxon>
        <taxon>Gloeobacter</taxon>
    </lineage>
</organism>
<dbReference type="EMBL" id="CP003587">
    <property type="protein sequence ID" value="AGY60536.1"/>
    <property type="molecule type" value="Genomic_DNA"/>
</dbReference>
<keyword evidence="1" id="KW-0042">Antenna complex</keyword>
<dbReference type="PATRIC" id="fig|1183438.3.peg.4219"/>
<dbReference type="SMART" id="SM00567">
    <property type="entry name" value="EZ_HEAT"/>
    <property type="match status" value="6"/>
</dbReference>
<keyword evidence="4" id="KW-1185">Reference proteome</keyword>
<reference evidence="3 4" key="1">
    <citation type="journal article" date="2013" name="PLoS ONE">
        <title>Cultivation and Complete Genome Sequencing of Gloeobacter kilaueensis sp. nov., from a Lava Cave in Kilauea Caldera, Hawai'i.</title>
        <authorList>
            <person name="Saw J.H."/>
            <person name="Schatz M."/>
            <person name="Brown M.V."/>
            <person name="Kunkel D.D."/>
            <person name="Foster J.S."/>
            <person name="Shick H."/>
            <person name="Christensen S."/>
            <person name="Hou S."/>
            <person name="Wan X."/>
            <person name="Donachie S.P."/>
        </authorList>
    </citation>
    <scope>NUCLEOTIDE SEQUENCE [LARGE SCALE GENOMIC DNA]</scope>
    <source>
        <strain evidence="4">JS</strain>
    </source>
</reference>
<proteinExistence type="predicted"/>
<dbReference type="GO" id="GO:0030089">
    <property type="term" value="C:phycobilisome"/>
    <property type="evidence" value="ECO:0007669"/>
    <property type="project" value="UniProtKB-KW"/>
</dbReference>
<dbReference type="OrthoDB" id="9765635at2"/>
<dbReference type="SUPFAM" id="SSF48371">
    <property type="entry name" value="ARM repeat"/>
    <property type="match status" value="1"/>
</dbReference>
<dbReference type="Pfam" id="PF13646">
    <property type="entry name" value="HEAT_2"/>
    <property type="match status" value="2"/>
</dbReference>
<evidence type="ECO:0000256" key="2">
    <source>
        <dbReference type="ARBA" id="ARBA00022738"/>
    </source>
</evidence>
<keyword evidence="2" id="KW-0605">Phycobilisome</keyword>
<dbReference type="AlphaFoldDB" id="U5QNN3"/>
<dbReference type="InterPro" id="IPR016024">
    <property type="entry name" value="ARM-type_fold"/>
</dbReference>
<name>U5QNN3_GLOK1</name>
<protein>
    <submittedName>
        <fullName evidence="3">Oxidoreductase/HEAT repeat-containing protein</fullName>
    </submittedName>
</protein>
<dbReference type="Proteomes" id="UP000017396">
    <property type="component" value="Chromosome"/>
</dbReference>
<dbReference type="GO" id="GO:0016491">
    <property type="term" value="F:oxidoreductase activity"/>
    <property type="evidence" value="ECO:0007669"/>
    <property type="project" value="TreeGrafter"/>
</dbReference>
<gene>
    <name evidence="3" type="ORF">GKIL_4290</name>
</gene>
<sequence length="296" mass="30371">MAHSQILPHPPEATDALLEVVHAQLAAGHFDPGDTALLAHMVEALADSRGMARLAIVEAFGQIGTPAVPLLIEGLAHHPNPVVRRSCGKALAKTGDPRAVPTLIAALLYDEDNVARSSAAGALAKVGAAAVPDLLVVLAADHPGSAKGHAAWALAFMGAEVADGLRAAYDSEAADVRTAVIGAIAGLDPELAAPHHYALLTTALADPAAPVRAEAAAALGNLEYTPAVASLIDRLTDPSPEVRRTVALALMKIAHPAALPALRAQLAQEEQPEVRPVLALALAQIEKHLSAEPPCN</sequence>
<dbReference type="STRING" id="1183438.GKIL_4290"/>
<dbReference type="InterPro" id="IPR004155">
    <property type="entry name" value="PBS_lyase_HEAT"/>
</dbReference>
<dbReference type="HOGENOM" id="CLU_920356_0_0_3"/>
<accession>U5QNN3</accession>
<evidence type="ECO:0000256" key="1">
    <source>
        <dbReference type="ARBA" id="ARBA00022549"/>
    </source>
</evidence>
<evidence type="ECO:0000313" key="3">
    <source>
        <dbReference type="EMBL" id="AGY60536.1"/>
    </source>
</evidence>
<dbReference type="RefSeq" id="WP_023175900.1">
    <property type="nucleotide sequence ID" value="NC_022600.1"/>
</dbReference>